<evidence type="ECO:0000313" key="8">
    <source>
        <dbReference type="Proteomes" id="UP000197468"/>
    </source>
</evidence>
<name>A0A246J0V8_9BURK</name>
<dbReference type="SUPFAM" id="SSF51905">
    <property type="entry name" value="FAD/NAD(P)-binding domain"/>
    <property type="match status" value="1"/>
</dbReference>
<dbReference type="EMBL" id="NIOF01000011">
    <property type="protein sequence ID" value="OWQ86238.1"/>
    <property type="molecule type" value="Genomic_DNA"/>
</dbReference>
<keyword evidence="4" id="KW-0274">FAD</keyword>
<dbReference type="Pfam" id="PF00732">
    <property type="entry name" value="GMC_oxred_N"/>
    <property type="match status" value="1"/>
</dbReference>
<dbReference type="Pfam" id="PF05199">
    <property type="entry name" value="GMC_oxred_C"/>
    <property type="match status" value="1"/>
</dbReference>
<dbReference type="AlphaFoldDB" id="A0A246J0V8"/>
<dbReference type="InterPro" id="IPR017896">
    <property type="entry name" value="4Fe4S_Fe-S-bd"/>
</dbReference>
<dbReference type="Gene3D" id="3.50.50.60">
    <property type="entry name" value="FAD/NAD(P)-binding domain"/>
    <property type="match status" value="3"/>
</dbReference>
<keyword evidence="3" id="KW-0285">Flavoprotein</keyword>
<evidence type="ECO:0000256" key="3">
    <source>
        <dbReference type="ARBA" id="ARBA00022630"/>
    </source>
</evidence>
<dbReference type="PANTHER" id="PTHR42784:SF1">
    <property type="entry name" value="PYRANOSE 2-OXIDASE"/>
    <property type="match status" value="1"/>
</dbReference>
<sequence length="561" mass="60441">MSDGVIRLNGSIQSTAVSRSGKRGAMTMNVSTVSFIETAPLGAAHLHGLEAGAALDDPFDVVVVGSGASGAVAAETFVRAGLRTLVLEEGARLRRDAENAAVDAASPMALAGSEERGWSGRGWPWSTRNLGGGSVFYGGASFRYTDFDFDPSARIHVDGLPVKWPIGAEDLAPHYREMERRLCVDHAAFVDATQVPRTLSLPAEHLWAGAERLGYSPRPTPVAVDRSLCDNCSLCISAQCTRGAKRDVVTALLAPLADAPNLTLLTGVRAVALTQTRRHAVDAVTCLDMDTGRTRSIRARRVVLACNAIQTAALLLRSTSHHAPRGLGNEHDVVGRGLCMKLSEYTEGRVDEYPERIADHPIGYRGPFSTVAVLDHYLDERCPVGVGGLMYETKHDDWRALQGEGLVLRVETILADHPSPRNRIRLSSSTDAWGLPRVMIDYTTDRRDEARLAYMRARSAGWLEASGARTIRHEASNFTLGSTHLHGTCRAGDDPRTSVVDRDGRVHALDNVHVVDGSYMPYPGGLNPTLTIQANALRISRLLARGDTARADDGAPRAAVA</sequence>
<evidence type="ECO:0000259" key="6">
    <source>
        <dbReference type="PROSITE" id="PS51379"/>
    </source>
</evidence>
<evidence type="ECO:0000256" key="4">
    <source>
        <dbReference type="ARBA" id="ARBA00022827"/>
    </source>
</evidence>
<keyword evidence="8" id="KW-1185">Reference proteome</keyword>
<organism evidence="7 8">
    <name type="scientific">Roseateles aquatilis</name>
    <dbReference type="NCBI Taxonomy" id="431061"/>
    <lineage>
        <taxon>Bacteria</taxon>
        <taxon>Pseudomonadati</taxon>
        <taxon>Pseudomonadota</taxon>
        <taxon>Betaproteobacteria</taxon>
        <taxon>Burkholderiales</taxon>
        <taxon>Sphaerotilaceae</taxon>
        <taxon>Roseateles</taxon>
    </lineage>
</organism>
<feature type="domain" description="4Fe-4S ferredoxin-type" evidence="6">
    <location>
        <begin position="220"/>
        <end position="251"/>
    </location>
</feature>
<comment type="similarity">
    <text evidence="2">Belongs to the GMC oxidoreductase family.</text>
</comment>
<protein>
    <recommendedName>
        <fullName evidence="6">4Fe-4S ferredoxin-type domain-containing protein</fullName>
    </recommendedName>
</protein>
<accession>A0A246J0V8</accession>
<dbReference type="InterPro" id="IPR000172">
    <property type="entry name" value="GMC_OxRdtase_N"/>
</dbReference>
<dbReference type="InterPro" id="IPR051473">
    <property type="entry name" value="P2Ox-like"/>
</dbReference>
<comment type="caution">
    <text evidence="7">The sequence shown here is derived from an EMBL/GenBank/DDBJ whole genome shotgun (WGS) entry which is preliminary data.</text>
</comment>
<dbReference type="GO" id="GO:0050660">
    <property type="term" value="F:flavin adenine dinucleotide binding"/>
    <property type="evidence" value="ECO:0007669"/>
    <property type="project" value="InterPro"/>
</dbReference>
<dbReference type="PROSITE" id="PS51379">
    <property type="entry name" value="4FE4S_FER_2"/>
    <property type="match status" value="1"/>
</dbReference>
<dbReference type="InterPro" id="IPR007867">
    <property type="entry name" value="GMC_OxRtase_C"/>
</dbReference>
<reference evidence="7 8" key="1">
    <citation type="journal article" date="2008" name="Int. J. Syst. Evol. Microbiol.">
        <title>Description of Roseateles aquatilis sp. nov. and Roseateles terrae sp. nov., in the class Betaproteobacteria, and emended description of the genus Roseateles.</title>
        <authorList>
            <person name="Gomila M."/>
            <person name="Bowien B."/>
            <person name="Falsen E."/>
            <person name="Moore E.R."/>
            <person name="Lalucat J."/>
        </authorList>
    </citation>
    <scope>NUCLEOTIDE SEQUENCE [LARGE SCALE GENOMIC DNA]</scope>
    <source>
        <strain evidence="7 8">CCUG 48205</strain>
    </source>
</reference>
<comment type="cofactor">
    <cofactor evidence="1">
        <name>FAD</name>
        <dbReference type="ChEBI" id="CHEBI:57692"/>
    </cofactor>
</comment>
<keyword evidence="5" id="KW-0560">Oxidoreductase</keyword>
<dbReference type="InterPro" id="IPR036188">
    <property type="entry name" value="FAD/NAD-bd_sf"/>
</dbReference>
<evidence type="ECO:0000256" key="1">
    <source>
        <dbReference type="ARBA" id="ARBA00001974"/>
    </source>
</evidence>
<evidence type="ECO:0000256" key="5">
    <source>
        <dbReference type="ARBA" id="ARBA00023002"/>
    </source>
</evidence>
<dbReference type="PANTHER" id="PTHR42784">
    <property type="entry name" value="PYRANOSE 2-OXIDASE"/>
    <property type="match status" value="1"/>
</dbReference>
<gene>
    <name evidence="7" type="ORF">CDN99_20600</name>
</gene>
<dbReference type="GO" id="GO:0016614">
    <property type="term" value="F:oxidoreductase activity, acting on CH-OH group of donors"/>
    <property type="evidence" value="ECO:0007669"/>
    <property type="project" value="InterPro"/>
</dbReference>
<evidence type="ECO:0000313" key="7">
    <source>
        <dbReference type="EMBL" id="OWQ86238.1"/>
    </source>
</evidence>
<proteinExistence type="inferred from homology"/>
<evidence type="ECO:0000256" key="2">
    <source>
        <dbReference type="ARBA" id="ARBA00010790"/>
    </source>
</evidence>
<dbReference type="Proteomes" id="UP000197468">
    <property type="component" value="Unassembled WGS sequence"/>
</dbReference>
<dbReference type="SUPFAM" id="SSF54373">
    <property type="entry name" value="FAD-linked reductases, C-terminal domain"/>
    <property type="match status" value="1"/>
</dbReference>